<evidence type="ECO:0000313" key="2">
    <source>
        <dbReference type="Proteomes" id="UP000756132"/>
    </source>
</evidence>
<dbReference type="GeneID" id="71991084"/>
<dbReference type="KEGG" id="ffu:CLAFUR5_11206"/>
<dbReference type="OMA" id="ARIFFGP"/>
<accession>A0A9Q8USG0</accession>
<gene>
    <name evidence="1" type="ORF">CLAFUR5_11206</name>
</gene>
<dbReference type="AlphaFoldDB" id="A0A9Q8USG0"/>
<reference evidence="1" key="1">
    <citation type="submission" date="2021-12" db="EMBL/GenBank/DDBJ databases">
        <authorList>
            <person name="Zaccaron A."/>
            <person name="Stergiopoulos I."/>
        </authorList>
    </citation>
    <scope>NUCLEOTIDE SEQUENCE</scope>
    <source>
        <strain evidence="1">Race5_Kim</strain>
    </source>
</reference>
<dbReference type="Proteomes" id="UP000756132">
    <property type="component" value="Chromosome 8"/>
</dbReference>
<evidence type="ECO:0000313" key="1">
    <source>
        <dbReference type="EMBL" id="UJO20799.1"/>
    </source>
</evidence>
<dbReference type="OrthoDB" id="2522565at2759"/>
<sequence length="517" mass="58008">MLFPSGRLRNAILGGLLFLLLLIALGSTFVAKPDLLSTFHNPFASSRHPHFDGQEWTQASVALGQDVPGATSLTDLLTPEQKEASDRNNNIKHNIVKSSVTKDGRWFLVDFGEGYGSYNPSILPHPSKEETWIIIAQRDKQEDDNDTFNVELVCEATFNRKASSVQCIPGSVMILPIRSTTAGAGQCEGDLEYMKTMIGPHDARIFFGPSQNRTERNLLGDEVVFESEPVPYVMYGSQGTQSCVAMWMQDLRRLVDWNGGEGGHLDEKVDPFFWGTQLARPGMEEVQAEGLQKSEKEKRIEAGTIEKNWFAFWDSAGDLYIHQDIKPTYRAFSKILDPFNATTSPDLAPLATTDTHCMTSLMPALQPTNLEWIHQSTNSLSLTLCRRLDPGCEPSDDNTFILTLFQVKTFYYHGVYEPYVMLFRQRAPFEIYGITQKPLWYYGRGRPGGDWTTGTLESRPHDQSEMVFTTSVSFMGRGRGYHGYLDDKVMISFGIEDQKSGGIDVVAEDLVKSLELC</sequence>
<dbReference type="EMBL" id="CP090170">
    <property type="protein sequence ID" value="UJO20799.1"/>
    <property type="molecule type" value="Genomic_DNA"/>
</dbReference>
<dbReference type="RefSeq" id="XP_047765165.1">
    <property type="nucleotide sequence ID" value="XM_047910354.1"/>
</dbReference>
<keyword evidence="2" id="KW-1185">Reference proteome</keyword>
<name>A0A9Q8USG0_PASFU</name>
<protein>
    <submittedName>
        <fullName evidence="1">Uncharacterized protein</fullName>
    </submittedName>
</protein>
<reference evidence="1" key="2">
    <citation type="journal article" date="2022" name="Microb. Genom.">
        <title>A chromosome-scale genome assembly of the tomato pathogen Cladosporium fulvum reveals a compartmentalized genome architecture and the presence of a dispensable chromosome.</title>
        <authorList>
            <person name="Zaccaron A.Z."/>
            <person name="Chen L.H."/>
            <person name="Samaras A."/>
            <person name="Stergiopoulos I."/>
        </authorList>
    </citation>
    <scope>NUCLEOTIDE SEQUENCE</scope>
    <source>
        <strain evidence="1">Race5_Kim</strain>
    </source>
</reference>
<proteinExistence type="predicted"/>
<organism evidence="1 2">
    <name type="scientific">Passalora fulva</name>
    <name type="common">Tomato leaf mold</name>
    <name type="synonym">Cladosporium fulvum</name>
    <dbReference type="NCBI Taxonomy" id="5499"/>
    <lineage>
        <taxon>Eukaryota</taxon>
        <taxon>Fungi</taxon>
        <taxon>Dikarya</taxon>
        <taxon>Ascomycota</taxon>
        <taxon>Pezizomycotina</taxon>
        <taxon>Dothideomycetes</taxon>
        <taxon>Dothideomycetidae</taxon>
        <taxon>Mycosphaerellales</taxon>
        <taxon>Mycosphaerellaceae</taxon>
        <taxon>Fulvia</taxon>
    </lineage>
</organism>